<name>A0AAU0UL47_9FIRM</name>
<gene>
    <name evidence="2" type="ORF">MFMK1_001121</name>
</gene>
<dbReference type="KEGG" id="dbc:MFMK1_001121"/>
<dbReference type="RefSeq" id="WP_366924168.1">
    <property type="nucleotide sequence ID" value="NZ_CP121694.1"/>
</dbReference>
<dbReference type="InterPro" id="IPR024300">
    <property type="entry name" value="SipL_SPOCS_dom"/>
</dbReference>
<dbReference type="AlphaFoldDB" id="A0AAU0UL47"/>
<accession>A0AAU0UL47</accession>
<organism evidence="2 3">
    <name type="scientific">Metallumcola ferriviriculae</name>
    <dbReference type="NCBI Taxonomy" id="3039180"/>
    <lineage>
        <taxon>Bacteria</taxon>
        <taxon>Bacillati</taxon>
        <taxon>Bacillota</taxon>
        <taxon>Clostridia</taxon>
        <taxon>Neomoorellales</taxon>
        <taxon>Desulfitibacteraceae</taxon>
        <taxon>Metallumcola</taxon>
    </lineage>
</organism>
<dbReference type="EMBL" id="CP121694">
    <property type="protein sequence ID" value="WRO21318.1"/>
    <property type="molecule type" value="Genomic_DNA"/>
</dbReference>
<proteinExistence type="predicted"/>
<evidence type="ECO:0000313" key="2">
    <source>
        <dbReference type="EMBL" id="WRO21318.1"/>
    </source>
</evidence>
<reference evidence="2 3" key="1">
    <citation type="submission" date="2023-04" db="EMBL/GenBank/DDBJ databases">
        <authorList>
            <person name="Hsu D."/>
        </authorList>
    </citation>
    <scope>NUCLEOTIDE SEQUENCE [LARGE SCALE GENOMIC DNA]</scope>
    <source>
        <strain evidence="2 3">MK1</strain>
    </source>
</reference>
<evidence type="ECO:0000259" key="1">
    <source>
        <dbReference type="Pfam" id="PF12673"/>
    </source>
</evidence>
<feature type="domain" description="SipL SPOCS" evidence="1">
    <location>
        <begin position="45"/>
        <end position="144"/>
    </location>
</feature>
<dbReference type="Pfam" id="PF12673">
    <property type="entry name" value="SipL"/>
    <property type="match status" value="1"/>
</dbReference>
<dbReference type="Proteomes" id="UP001329915">
    <property type="component" value="Chromosome"/>
</dbReference>
<evidence type="ECO:0000313" key="3">
    <source>
        <dbReference type="Proteomes" id="UP001329915"/>
    </source>
</evidence>
<sequence length="179" mass="20562">MYDALFCSTKTPIGDEYCPHHNADVAYYTQISLNGHCTVPGPKPDIEKIINHSHNIIIKKAISIETEEIECGTHLKKGKKVLVAGIFILGIVYISDTLDQKVHYFECKLPFQAIIMCHHQCKEHLFPIDFSLNDYQVHVCVEDLEVCQLDERTVNKNIVLMIWLQPKPCIHHHCREGKK</sequence>
<keyword evidence="3" id="KW-1185">Reference proteome</keyword>
<protein>
    <submittedName>
        <fullName evidence="2">DUF3794 domain-containing protein</fullName>
    </submittedName>
</protein>